<evidence type="ECO:0000313" key="1">
    <source>
        <dbReference type="EMBL" id="MBW98258.1"/>
    </source>
</evidence>
<proteinExistence type="predicted"/>
<accession>A0A2P2JXQ4</accession>
<sequence length="26" mass="3015">MKENYCTFKGSVLDSYCPFLTLVNLK</sequence>
<reference evidence="1" key="1">
    <citation type="submission" date="2018-02" db="EMBL/GenBank/DDBJ databases">
        <title>Rhizophora mucronata_Transcriptome.</title>
        <authorList>
            <person name="Meera S.P."/>
            <person name="Sreeshan A."/>
            <person name="Augustine A."/>
        </authorList>
    </citation>
    <scope>NUCLEOTIDE SEQUENCE</scope>
    <source>
        <tissue evidence="1">Leaf</tissue>
    </source>
</reference>
<organism evidence="1">
    <name type="scientific">Rhizophora mucronata</name>
    <name type="common">Asiatic mangrove</name>
    <dbReference type="NCBI Taxonomy" id="61149"/>
    <lineage>
        <taxon>Eukaryota</taxon>
        <taxon>Viridiplantae</taxon>
        <taxon>Streptophyta</taxon>
        <taxon>Embryophyta</taxon>
        <taxon>Tracheophyta</taxon>
        <taxon>Spermatophyta</taxon>
        <taxon>Magnoliopsida</taxon>
        <taxon>eudicotyledons</taxon>
        <taxon>Gunneridae</taxon>
        <taxon>Pentapetalae</taxon>
        <taxon>rosids</taxon>
        <taxon>fabids</taxon>
        <taxon>Malpighiales</taxon>
        <taxon>Rhizophoraceae</taxon>
        <taxon>Rhizophora</taxon>
    </lineage>
</organism>
<dbReference type="EMBL" id="GGEC01017775">
    <property type="protein sequence ID" value="MBW98258.1"/>
    <property type="molecule type" value="Transcribed_RNA"/>
</dbReference>
<protein>
    <submittedName>
        <fullName evidence="1">Uncharacterized protein</fullName>
    </submittedName>
</protein>
<name>A0A2P2JXQ4_RHIMU</name>
<dbReference type="AlphaFoldDB" id="A0A2P2JXQ4"/>